<name>A0ABQ6LZ26_9GAMM</name>
<dbReference type="RefSeq" id="WP_285763974.1">
    <property type="nucleotide sequence ID" value="NZ_BSYJ01000003.1"/>
</dbReference>
<evidence type="ECO:0008006" key="4">
    <source>
        <dbReference type="Google" id="ProtNLM"/>
    </source>
</evidence>
<reference evidence="2 3" key="1">
    <citation type="submission" date="2023-04" db="EMBL/GenBank/DDBJ databases">
        <title>Marinobulbifer ophiurae gen. nov., sp. Nov., isolate from tissue of brittle star Ophioplocus japonicus.</title>
        <authorList>
            <person name="Kawano K."/>
            <person name="Sawayama S."/>
            <person name="Nakagawa S."/>
        </authorList>
    </citation>
    <scope>NUCLEOTIDE SEQUENCE [LARGE SCALE GENOMIC DNA]</scope>
    <source>
        <strain evidence="2 3">NKW57</strain>
    </source>
</reference>
<accession>A0ABQ6LZ26</accession>
<comment type="caution">
    <text evidence="2">The sequence shown here is derived from an EMBL/GenBank/DDBJ whole genome shotgun (WGS) entry which is preliminary data.</text>
</comment>
<keyword evidence="3" id="KW-1185">Reference proteome</keyword>
<dbReference type="EMBL" id="BSYJ01000003">
    <property type="protein sequence ID" value="GMG87343.1"/>
    <property type="molecule type" value="Genomic_DNA"/>
</dbReference>
<gene>
    <name evidence="2" type="ORF">MNKW57_16640</name>
</gene>
<organism evidence="2 3">
    <name type="scientific">Biformimicrobium ophioploci</name>
    <dbReference type="NCBI Taxonomy" id="3036711"/>
    <lineage>
        <taxon>Bacteria</taxon>
        <taxon>Pseudomonadati</taxon>
        <taxon>Pseudomonadota</taxon>
        <taxon>Gammaproteobacteria</taxon>
        <taxon>Cellvibrionales</taxon>
        <taxon>Microbulbiferaceae</taxon>
        <taxon>Biformimicrobium</taxon>
    </lineage>
</organism>
<protein>
    <recommendedName>
        <fullName evidence="4">Periplasmic heavy metal sensor</fullName>
    </recommendedName>
</protein>
<evidence type="ECO:0000256" key="1">
    <source>
        <dbReference type="SAM" id="SignalP"/>
    </source>
</evidence>
<dbReference type="Proteomes" id="UP001224392">
    <property type="component" value="Unassembled WGS sequence"/>
</dbReference>
<keyword evidence="1" id="KW-0732">Signal</keyword>
<feature type="chain" id="PRO_5046221011" description="Periplasmic heavy metal sensor" evidence="1">
    <location>
        <begin position="28"/>
        <end position="149"/>
    </location>
</feature>
<sequence>MWQVMRKGGYLALALVVLLLAAGQVSADAHKKKGLGADFWEKYADITDWMTLEMKLTPEQEKKVLPMLQDSFKSKVQVLKDYGFEVGKKPELSCEQILEIDEKILKVRVETVKKVKPELSEEQVQSYIDIVRGFHMDMKERLLDLEKGH</sequence>
<proteinExistence type="predicted"/>
<evidence type="ECO:0000313" key="2">
    <source>
        <dbReference type="EMBL" id="GMG87343.1"/>
    </source>
</evidence>
<evidence type="ECO:0000313" key="3">
    <source>
        <dbReference type="Proteomes" id="UP001224392"/>
    </source>
</evidence>
<feature type="signal peptide" evidence="1">
    <location>
        <begin position="1"/>
        <end position="27"/>
    </location>
</feature>